<accession>A0A388KWT2</accession>
<dbReference type="SUPFAM" id="SSF52518">
    <property type="entry name" value="Thiamin diphosphate-binding fold (THDP-binding)"/>
    <property type="match status" value="1"/>
</dbReference>
<evidence type="ECO:0000256" key="11">
    <source>
        <dbReference type="ARBA" id="ARBA00023239"/>
    </source>
</evidence>
<keyword evidence="10" id="KW-0786">Thiamine pyrophosphate</keyword>
<dbReference type="GO" id="GO:0046872">
    <property type="term" value="F:metal ion binding"/>
    <property type="evidence" value="ECO:0007669"/>
    <property type="project" value="UniProtKB-KW"/>
</dbReference>
<dbReference type="GO" id="GO:0030976">
    <property type="term" value="F:thiamine pyrophosphate binding"/>
    <property type="evidence" value="ECO:0007669"/>
    <property type="project" value="InterPro"/>
</dbReference>
<dbReference type="STRING" id="69332.A0A388KWT2"/>
<dbReference type="EMBL" id="BFEA01000205">
    <property type="protein sequence ID" value="GBG74526.1"/>
    <property type="molecule type" value="Genomic_DNA"/>
</dbReference>
<keyword evidence="7" id="KW-0479">Metal-binding</keyword>
<feature type="domain" description="Thiamine pyrophosphate enzyme TPP-binding" evidence="13">
    <location>
        <begin position="206"/>
        <end position="345"/>
    </location>
</feature>
<evidence type="ECO:0000256" key="7">
    <source>
        <dbReference type="ARBA" id="ARBA00022723"/>
    </source>
</evidence>
<name>A0A388KWT2_CHABU</name>
<dbReference type="OrthoDB" id="3970464at2759"/>
<dbReference type="GO" id="GO:0005829">
    <property type="term" value="C:cytosol"/>
    <property type="evidence" value="ECO:0007669"/>
    <property type="project" value="TreeGrafter"/>
</dbReference>
<dbReference type="Gene3D" id="3.40.50.970">
    <property type="match status" value="1"/>
</dbReference>
<evidence type="ECO:0000259" key="13">
    <source>
        <dbReference type="Pfam" id="PF02775"/>
    </source>
</evidence>
<dbReference type="FunFam" id="3.40.50.970:FF:000024">
    <property type="entry name" value="Pyruvate decarboxylase isozyme"/>
    <property type="match status" value="1"/>
</dbReference>
<dbReference type="AlphaFoldDB" id="A0A388KWT2"/>
<keyword evidence="9" id="KW-0460">Magnesium</keyword>
<dbReference type="InterPro" id="IPR012110">
    <property type="entry name" value="PDC/IPDC-like"/>
</dbReference>
<gene>
    <name evidence="14" type="ORF">CBR_g18936</name>
</gene>
<dbReference type="CDD" id="cd02005">
    <property type="entry name" value="TPP_PDC_IPDC"/>
    <property type="match status" value="1"/>
</dbReference>
<dbReference type="GO" id="GO:0004737">
    <property type="term" value="F:pyruvate decarboxylase activity"/>
    <property type="evidence" value="ECO:0007669"/>
    <property type="project" value="UniProtKB-EC"/>
</dbReference>
<dbReference type="EC" id="4.1.1.1" evidence="6"/>
<evidence type="ECO:0000256" key="12">
    <source>
        <dbReference type="SAM" id="MobiDB-lite"/>
    </source>
</evidence>
<organism evidence="14 15">
    <name type="scientific">Chara braunii</name>
    <name type="common">Braun's stonewort</name>
    <dbReference type="NCBI Taxonomy" id="69332"/>
    <lineage>
        <taxon>Eukaryota</taxon>
        <taxon>Viridiplantae</taxon>
        <taxon>Streptophyta</taxon>
        <taxon>Charophyceae</taxon>
        <taxon>Charales</taxon>
        <taxon>Characeae</taxon>
        <taxon>Chara</taxon>
    </lineage>
</organism>
<dbReference type="GO" id="GO:0000949">
    <property type="term" value="P:aromatic amino acid family catabolic process to alcohol via Ehrlich pathway"/>
    <property type="evidence" value="ECO:0007669"/>
    <property type="project" value="TreeGrafter"/>
</dbReference>
<comment type="similarity">
    <text evidence="4">Belongs to the TPP enzyme family.</text>
</comment>
<evidence type="ECO:0000256" key="5">
    <source>
        <dbReference type="ARBA" id="ARBA00011881"/>
    </source>
</evidence>
<evidence type="ECO:0000256" key="4">
    <source>
        <dbReference type="ARBA" id="ARBA00007812"/>
    </source>
</evidence>
<comment type="cofactor">
    <cofactor evidence="2">
        <name>a metal cation</name>
        <dbReference type="ChEBI" id="CHEBI:25213"/>
    </cofactor>
</comment>
<comment type="cofactor">
    <cofactor evidence="3">
        <name>thiamine diphosphate</name>
        <dbReference type="ChEBI" id="CHEBI:58937"/>
    </cofactor>
</comment>
<evidence type="ECO:0000256" key="9">
    <source>
        <dbReference type="ARBA" id="ARBA00022842"/>
    </source>
</evidence>
<dbReference type="Proteomes" id="UP000265515">
    <property type="component" value="Unassembled WGS sequence"/>
</dbReference>
<evidence type="ECO:0000256" key="1">
    <source>
        <dbReference type="ARBA" id="ARBA00001041"/>
    </source>
</evidence>
<comment type="caution">
    <text evidence="14">The sequence shown here is derived from an EMBL/GenBank/DDBJ whole genome shotgun (WGS) entry which is preliminary data.</text>
</comment>
<sequence>MVEKDRVKLPSREFGGVYMVEFLDALCLQAGTVTASCEKKGVLQGTRKPVAICIGGGLVLADECARKVPPCVGPAMQESEQDLDARLGAECGDVIEMPVIPVMPERPADQKHDTSREVSEVGSGQNTERQGGVAAQEDATATSLKDGADKARSLPVCAKDDDDLRVNEQRKLTRNAVQCCIQSIITEETMIVADFGDSYFTALKLRLPKGARLETQSHYGSIGWAVGGTLGCALGTGGRHSTNTVAVIGDGAFQMTSQELSTMIRLNVPAIIFILNNGWYIIEELLHPNGLYNQIQNWDYAQLVEAFKASQPKGNSRGFRVTTKEELEAAVRAAVGTAGLSLIDCRIEKDDATEELRLFSKYVSDYNSRMEED</sequence>
<dbReference type="InterPro" id="IPR011766">
    <property type="entry name" value="TPP_enzyme_TPP-bd"/>
</dbReference>
<comment type="subunit">
    <text evidence="5">Homotetramer.</text>
</comment>
<keyword evidence="15" id="KW-1185">Reference proteome</keyword>
<evidence type="ECO:0000313" key="14">
    <source>
        <dbReference type="EMBL" id="GBG74526.1"/>
    </source>
</evidence>
<evidence type="ECO:0000256" key="2">
    <source>
        <dbReference type="ARBA" id="ARBA00001920"/>
    </source>
</evidence>
<keyword evidence="8" id="KW-0210">Decarboxylase</keyword>
<keyword evidence="11" id="KW-0456">Lyase</keyword>
<feature type="compositionally biased region" description="Basic and acidic residues" evidence="12">
    <location>
        <begin position="106"/>
        <end position="119"/>
    </location>
</feature>
<dbReference type="InterPro" id="IPR047214">
    <property type="entry name" value="TPP_PDC_IPDC"/>
</dbReference>
<evidence type="ECO:0000256" key="10">
    <source>
        <dbReference type="ARBA" id="ARBA00023052"/>
    </source>
</evidence>
<evidence type="ECO:0000313" key="15">
    <source>
        <dbReference type="Proteomes" id="UP000265515"/>
    </source>
</evidence>
<reference evidence="14 15" key="1">
    <citation type="journal article" date="2018" name="Cell">
        <title>The Chara Genome: Secondary Complexity and Implications for Plant Terrestrialization.</title>
        <authorList>
            <person name="Nishiyama T."/>
            <person name="Sakayama H."/>
            <person name="Vries J.D."/>
            <person name="Buschmann H."/>
            <person name="Saint-Marcoux D."/>
            <person name="Ullrich K.K."/>
            <person name="Haas F.B."/>
            <person name="Vanderstraeten L."/>
            <person name="Becker D."/>
            <person name="Lang D."/>
            <person name="Vosolsobe S."/>
            <person name="Rombauts S."/>
            <person name="Wilhelmsson P.K.I."/>
            <person name="Janitza P."/>
            <person name="Kern R."/>
            <person name="Heyl A."/>
            <person name="Rumpler F."/>
            <person name="Villalobos L.I.A.C."/>
            <person name="Clay J.M."/>
            <person name="Skokan R."/>
            <person name="Toyoda A."/>
            <person name="Suzuki Y."/>
            <person name="Kagoshima H."/>
            <person name="Schijlen E."/>
            <person name="Tajeshwar N."/>
            <person name="Catarino B."/>
            <person name="Hetherington A.J."/>
            <person name="Saltykova A."/>
            <person name="Bonnot C."/>
            <person name="Breuninger H."/>
            <person name="Symeonidi A."/>
            <person name="Radhakrishnan G.V."/>
            <person name="Van Nieuwerburgh F."/>
            <person name="Deforce D."/>
            <person name="Chang C."/>
            <person name="Karol K.G."/>
            <person name="Hedrich R."/>
            <person name="Ulvskov P."/>
            <person name="Glockner G."/>
            <person name="Delwiche C.F."/>
            <person name="Petrasek J."/>
            <person name="Van de Peer Y."/>
            <person name="Friml J."/>
            <person name="Beilby M."/>
            <person name="Dolan L."/>
            <person name="Kohara Y."/>
            <person name="Sugano S."/>
            <person name="Fujiyama A."/>
            <person name="Delaux P.-M."/>
            <person name="Quint M."/>
            <person name="TheiBen G."/>
            <person name="Hagemann M."/>
            <person name="Harholt J."/>
            <person name="Dunand C."/>
            <person name="Zachgo S."/>
            <person name="Langdale J."/>
            <person name="Maumus F."/>
            <person name="Straeten D.V.D."/>
            <person name="Gould S.B."/>
            <person name="Rensing S.A."/>
        </authorList>
    </citation>
    <scope>NUCLEOTIDE SEQUENCE [LARGE SCALE GENOMIC DNA]</scope>
    <source>
        <strain evidence="14 15">S276</strain>
    </source>
</reference>
<dbReference type="PANTHER" id="PTHR43452">
    <property type="entry name" value="PYRUVATE DECARBOXYLASE"/>
    <property type="match status" value="1"/>
</dbReference>
<evidence type="ECO:0000256" key="6">
    <source>
        <dbReference type="ARBA" id="ARBA00013202"/>
    </source>
</evidence>
<comment type="catalytic activity">
    <reaction evidence="1">
        <text>a 2-oxocarboxylate + H(+) = an aldehyde + CO2</text>
        <dbReference type="Rhea" id="RHEA:11628"/>
        <dbReference type="ChEBI" id="CHEBI:15378"/>
        <dbReference type="ChEBI" id="CHEBI:16526"/>
        <dbReference type="ChEBI" id="CHEBI:17478"/>
        <dbReference type="ChEBI" id="CHEBI:35179"/>
        <dbReference type="EC" id="4.1.1.1"/>
    </reaction>
</comment>
<proteinExistence type="inferred from homology"/>
<dbReference type="Pfam" id="PF02775">
    <property type="entry name" value="TPP_enzyme_C"/>
    <property type="match status" value="1"/>
</dbReference>
<dbReference type="Gramene" id="GBG74526">
    <property type="protein sequence ID" value="GBG74526"/>
    <property type="gene ID" value="CBR_g18936"/>
</dbReference>
<dbReference type="PANTHER" id="PTHR43452:SF1">
    <property type="entry name" value="PYRUVATE DECARBOXYLASE C186.09-RELATED"/>
    <property type="match status" value="1"/>
</dbReference>
<dbReference type="InterPro" id="IPR029061">
    <property type="entry name" value="THDP-binding"/>
</dbReference>
<evidence type="ECO:0000256" key="3">
    <source>
        <dbReference type="ARBA" id="ARBA00001964"/>
    </source>
</evidence>
<evidence type="ECO:0000256" key="8">
    <source>
        <dbReference type="ARBA" id="ARBA00022793"/>
    </source>
</evidence>
<protein>
    <recommendedName>
        <fullName evidence="6">pyruvate decarboxylase</fullName>
        <ecNumber evidence="6">4.1.1.1</ecNumber>
    </recommendedName>
</protein>
<feature type="region of interest" description="Disordered" evidence="12">
    <location>
        <begin position="105"/>
        <end position="147"/>
    </location>
</feature>